<keyword evidence="2 5" id="KW-0413">Isomerase</keyword>
<sequence>MLILLTIIETRTYTSLQIIGKMKPCKLGMACDHAGYEMKEALSKYLQEKGYSVSDFGTNSSESVDYPDFAHPLASAVESKTVDYGISICGSGNGINMTMNKHQGVRAALCWTGEIAVLARLHNNANACSLPARFISLDTAKEIVDMFLSTEFEGGRHQKRIDKIAVR</sequence>
<feature type="active site" description="Proton acceptor" evidence="3">
    <location>
        <position position="89"/>
    </location>
</feature>
<evidence type="ECO:0000313" key="6">
    <source>
        <dbReference type="Proteomes" id="UP000199452"/>
    </source>
</evidence>
<evidence type="ECO:0000256" key="2">
    <source>
        <dbReference type="ARBA" id="ARBA00023235"/>
    </source>
</evidence>
<evidence type="ECO:0000313" key="5">
    <source>
        <dbReference type="EMBL" id="SDB86629.1"/>
    </source>
</evidence>
<dbReference type="NCBIfam" id="TIGR01120">
    <property type="entry name" value="rpiB"/>
    <property type="match status" value="1"/>
</dbReference>
<dbReference type="GO" id="GO:0004751">
    <property type="term" value="F:ribose-5-phosphate isomerase activity"/>
    <property type="evidence" value="ECO:0007669"/>
    <property type="project" value="TreeGrafter"/>
</dbReference>
<dbReference type="InterPro" id="IPR004785">
    <property type="entry name" value="RpiB"/>
</dbReference>
<dbReference type="PANTHER" id="PTHR30345:SF0">
    <property type="entry name" value="DNA DAMAGE-REPAIR_TOLERATION PROTEIN DRT102"/>
    <property type="match status" value="1"/>
</dbReference>
<proteinExistence type="inferred from homology"/>
<dbReference type="NCBIfam" id="TIGR00689">
    <property type="entry name" value="rpiB_lacA_lacB"/>
    <property type="match status" value="1"/>
</dbReference>
<feature type="binding site" evidence="4">
    <location>
        <begin position="90"/>
        <end position="94"/>
    </location>
    <ligand>
        <name>D-ribulose 5-phosphate</name>
        <dbReference type="ChEBI" id="CHEBI:58121"/>
    </ligand>
</feature>
<dbReference type="AlphaFoldDB" id="A0A1G6GXA6"/>
<dbReference type="SUPFAM" id="SSF89623">
    <property type="entry name" value="Ribose/Galactose isomerase RpiB/AlsB"/>
    <property type="match status" value="1"/>
</dbReference>
<dbReference type="Proteomes" id="UP000199452">
    <property type="component" value="Unassembled WGS sequence"/>
</dbReference>
<dbReference type="InterPro" id="IPR003500">
    <property type="entry name" value="RpiB_LacA_LacB"/>
</dbReference>
<protein>
    <submittedName>
        <fullName evidence="5">Ribose-5-phosphate isomerase</fullName>
    </submittedName>
</protein>
<reference evidence="5 6" key="1">
    <citation type="submission" date="2016-09" db="EMBL/GenBank/DDBJ databases">
        <authorList>
            <person name="Capua I."/>
            <person name="De Benedictis P."/>
            <person name="Joannis T."/>
            <person name="Lombin L.H."/>
            <person name="Cattoli G."/>
        </authorList>
    </citation>
    <scope>NUCLEOTIDE SEQUENCE [LARGE SCALE GENOMIC DNA]</scope>
    <source>
        <strain evidence="5 6">A7P-90m</strain>
    </source>
</reference>
<dbReference type="GO" id="GO:0009052">
    <property type="term" value="P:pentose-phosphate shunt, non-oxidative branch"/>
    <property type="evidence" value="ECO:0007669"/>
    <property type="project" value="TreeGrafter"/>
</dbReference>
<dbReference type="NCBIfam" id="NF004051">
    <property type="entry name" value="PRK05571.1"/>
    <property type="match status" value="1"/>
</dbReference>
<feature type="binding site" evidence="4">
    <location>
        <begin position="32"/>
        <end position="33"/>
    </location>
    <ligand>
        <name>D-ribulose 5-phosphate</name>
        <dbReference type="ChEBI" id="CHEBI:58121"/>
    </ligand>
</feature>
<feature type="binding site" evidence="4">
    <location>
        <position position="160"/>
    </location>
    <ligand>
        <name>D-ribulose 5-phosphate</name>
        <dbReference type="ChEBI" id="CHEBI:58121"/>
    </ligand>
</feature>
<feature type="active site" description="Proton donor" evidence="3">
    <location>
        <position position="122"/>
    </location>
</feature>
<feature type="binding site" evidence="4">
    <location>
        <position position="123"/>
    </location>
    <ligand>
        <name>D-ribulose 5-phosphate</name>
        <dbReference type="ChEBI" id="CHEBI:58121"/>
    </ligand>
</feature>
<dbReference type="Gene3D" id="3.40.1400.10">
    <property type="entry name" value="Sugar-phosphate isomerase, RpiB/LacA/LacB"/>
    <property type="match status" value="1"/>
</dbReference>
<keyword evidence="6" id="KW-1185">Reference proteome</keyword>
<dbReference type="EMBL" id="FMYP01000005">
    <property type="protein sequence ID" value="SDB86629.1"/>
    <property type="molecule type" value="Genomic_DNA"/>
</dbReference>
<dbReference type="STRING" id="1640674.SAMN05216323_10057"/>
<dbReference type="Pfam" id="PF02502">
    <property type="entry name" value="LacAB_rpiB"/>
    <property type="match status" value="1"/>
</dbReference>
<dbReference type="PANTHER" id="PTHR30345">
    <property type="entry name" value="RIBOSE-5-PHOSPHATE ISOMERASE B"/>
    <property type="match status" value="1"/>
</dbReference>
<dbReference type="PIRSF" id="PIRSF005384">
    <property type="entry name" value="RpiB_LacA_B"/>
    <property type="match status" value="1"/>
</dbReference>
<gene>
    <name evidence="5" type="ORF">SAMN05216323_10057</name>
</gene>
<organism evidence="5 6">
    <name type="scientific">Williamwhitmania taraxaci</name>
    <dbReference type="NCBI Taxonomy" id="1640674"/>
    <lineage>
        <taxon>Bacteria</taxon>
        <taxon>Pseudomonadati</taxon>
        <taxon>Bacteroidota</taxon>
        <taxon>Bacteroidia</taxon>
        <taxon>Bacteroidales</taxon>
        <taxon>Williamwhitmaniaceae</taxon>
        <taxon>Williamwhitmania</taxon>
    </lineage>
</organism>
<dbReference type="InterPro" id="IPR036569">
    <property type="entry name" value="RpiB_LacA_LacB_sf"/>
</dbReference>
<evidence type="ECO:0000256" key="1">
    <source>
        <dbReference type="ARBA" id="ARBA00008754"/>
    </source>
</evidence>
<feature type="binding site" evidence="4">
    <location>
        <position position="133"/>
    </location>
    <ligand>
        <name>D-ribulose 5-phosphate</name>
        <dbReference type="ChEBI" id="CHEBI:58121"/>
    </ligand>
</feature>
<evidence type="ECO:0000256" key="4">
    <source>
        <dbReference type="PIRSR" id="PIRSR005384-2"/>
    </source>
</evidence>
<dbReference type="GO" id="GO:0019316">
    <property type="term" value="P:D-allose catabolic process"/>
    <property type="evidence" value="ECO:0007669"/>
    <property type="project" value="TreeGrafter"/>
</dbReference>
<evidence type="ECO:0000256" key="3">
    <source>
        <dbReference type="PIRSR" id="PIRSR005384-1"/>
    </source>
</evidence>
<name>A0A1G6GXA6_9BACT</name>
<comment type="similarity">
    <text evidence="1">Belongs to the LacAB/RpiB family.</text>
</comment>
<feature type="binding site" evidence="4">
    <location>
        <position position="156"/>
    </location>
    <ligand>
        <name>D-ribulose 5-phosphate</name>
        <dbReference type="ChEBI" id="CHEBI:58121"/>
    </ligand>
</feature>
<accession>A0A1G6GXA6</accession>